<evidence type="ECO:0000256" key="7">
    <source>
        <dbReference type="SAM" id="MobiDB-lite"/>
    </source>
</evidence>
<feature type="active site" evidence="6">
    <location>
        <position position="147"/>
    </location>
</feature>
<protein>
    <recommendedName>
        <fullName evidence="8">Peptidase A1 domain-containing protein</fullName>
    </recommendedName>
</protein>
<keyword evidence="5" id="KW-0325">Glycoprotein</keyword>
<dbReference type="InterPro" id="IPR021109">
    <property type="entry name" value="Peptidase_aspartic_dom_sf"/>
</dbReference>
<evidence type="ECO:0000256" key="4">
    <source>
        <dbReference type="ARBA" id="ARBA00022801"/>
    </source>
</evidence>
<dbReference type="SUPFAM" id="SSF50630">
    <property type="entry name" value="Acid proteases"/>
    <property type="match status" value="1"/>
</dbReference>
<sequence>MTATTQPPRVSSPYITKRLMPKASARARPVLVSKTPRRPLPKPMARHHLLLQLLYLAVVLTAAHGSIDFRADLNHPYAGSSLSKYEFTTNAARASNARAARINARFARILGQGLPAVDVPLTPLADQGHSLTVGIGTPPQPRTLIVDTGSDLIWTQCQLLFRRTAARQRGEPPLYDPRRSSSFAFLPCSSRLCQEGQFSDKNCTRNRCLYDDVYGSAEADGVLASESFTFGVHTKVSLSLGFGCGALSAGSLVGASGIMGLSPGTMSLISQLSVPRFSYCLTPFADRTTSPLLFGAMADLHKNKTTGPIQTTSILRNPAMETAYYYVPLVGLSLGAKRLAVPEATLAIKPDGSGGTIVDSGSTISYLVEKAFKVLKKAVLKTVRLPVVNGTVEDYELCFALPSGVAMSSVKTPPLVLHFEGGAAMVLTKDNYFQEVRAGLMCLAVGSSPDDFGVSIIGNVQQQNMHVLFDVRSQKFSFAPTQCDSI</sequence>
<evidence type="ECO:0000259" key="8">
    <source>
        <dbReference type="PROSITE" id="PS51767"/>
    </source>
</evidence>
<dbReference type="PRINTS" id="PR00792">
    <property type="entry name" value="PEPSIN"/>
</dbReference>
<dbReference type="AlphaFoldDB" id="A0A835A6Z3"/>
<dbReference type="Proteomes" id="UP000636709">
    <property type="component" value="Unassembled WGS sequence"/>
</dbReference>
<dbReference type="InterPro" id="IPR033121">
    <property type="entry name" value="PEPTIDASE_A1"/>
</dbReference>
<evidence type="ECO:0000256" key="3">
    <source>
        <dbReference type="ARBA" id="ARBA00022750"/>
    </source>
</evidence>
<accession>A0A835A6Z3</accession>
<comment type="similarity">
    <text evidence="1">Belongs to the peptidase A1 family.</text>
</comment>
<feature type="active site" evidence="6">
    <location>
        <position position="359"/>
    </location>
</feature>
<keyword evidence="2" id="KW-0645">Protease</keyword>
<dbReference type="PROSITE" id="PS51767">
    <property type="entry name" value="PEPTIDASE_A1"/>
    <property type="match status" value="1"/>
</dbReference>
<feature type="domain" description="Peptidase A1" evidence="8">
    <location>
        <begin position="129"/>
        <end position="479"/>
    </location>
</feature>
<feature type="region of interest" description="Disordered" evidence="7">
    <location>
        <begin position="1"/>
        <end position="28"/>
    </location>
</feature>
<dbReference type="GO" id="GO:0004190">
    <property type="term" value="F:aspartic-type endopeptidase activity"/>
    <property type="evidence" value="ECO:0007669"/>
    <property type="project" value="UniProtKB-KW"/>
</dbReference>
<dbReference type="Gene3D" id="2.40.70.10">
    <property type="entry name" value="Acid Proteases"/>
    <property type="match status" value="2"/>
</dbReference>
<dbReference type="InterPro" id="IPR001461">
    <property type="entry name" value="Aspartic_peptidase_A1"/>
</dbReference>
<dbReference type="Pfam" id="PF14541">
    <property type="entry name" value="TAXi_C"/>
    <property type="match status" value="1"/>
</dbReference>
<keyword evidence="3" id="KW-0064">Aspartyl protease</keyword>
<gene>
    <name evidence="9" type="ORF">HU200_061619</name>
</gene>
<comment type="caution">
    <text evidence="9">The sequence shown here is derived from an EMBL/GenBank/DDBJ whole genome shotgun (WGS) entry which is preliminary data.</text>
</comment>
<dbReference type="EMBL" id="JACEFO010002615">
    <property type="protein sequence ID" value="KAF8654436.1"/>
    <property type="molecule type" value="Genomic_DNA"/>
</dbReference>
<evidence type="ECO:0000313" key="10">
    <source>
        <dbReference type="Proteomes" id="UP000636709"/>
    </source>
</evidence>
<dbReference type="PANTHER" id="PTHR47967:SF48">
    <property type="entry name" value="OS08G0469100 PROTEIN"/>
    <property type="match status" value="1"/>
</dbReference>
<reference evidence="9" key="1">
    <citation type="submission" date="2020-07" db="EMBL/GenBank/DDBJ databases">
        <title>Genome sequence and genetic diversity analysis of an under-domesticated orphan crop, white fonio (Digitaria exilis).</title>
        <authorList>
            <person name="Bennetzen J.L."/>
            <person name="Chen S."/>
            <person name="Ma X."/>
            <person name="Wang X."/>
            <person name="Yssel A.E.J."/>
            <person name="Chaluvadi S.R."/>
            <person name="Johnson M."/>
            <person name="Gangashetty P."/>
            <person name="Hamidou F."/>
            <person name="Sanogo M.D."/>
            <person name="Zwaenepoel A."/>
            <person name="Wallace J."/>
            <person name="Van De Peer Y."/>
            <person name="Van Deynze A."/>
        </authorList>
    </citation>
    <scope>NUCLEOTIDE SEQUENCE</scope>
    <source>
        <tissue evidence="9">Leaves</tissue>
    </source>
</reference>
<dbReference type="InterPro" id="IPR032799">
    <property type="entry name" value="TAXi_C"/>
</dbReference>
<evidence type="ECO:0000256" key="5">
    <source>
        <dbReference type="ARBA" id="ARBA00023180"/>
    </source>
</evidence>
<dbReference type="PANTHER" id="PTHR47967">
    <property type="entry name" value="OS07G0603500 PROTEIN-RELATED"/>
    <property type="match status" value="1"/>
</dbReference>
<dbReference type="InterPro" id="IPR051708">
    <property type="entry name" value="Plant_Aspart_Prot_A1"/>
</dbReference>
<keyword evidence="10" id="KW-1185">Reference proteome</keyword>
<evidence type="ECO:0000256" key="6">
    <source>
        <dbReference type="PIRSR" id="PIRSR601461-1"/>
    </source>
</evidence>
<dbReference type="FunFam" id="2.40.70.10:FF:000162">
    <property type="entry name" value="Aspartic proteinase nepenthesin-1"/>
    <property type="match status" value="1"/>
</dbReference>
<dbReference type="FunFam" id="2.40.70.10:FF:000034">
    <property type="entry name" value="Aspartyl protease family protein"/>
    <property type="match status" value="1"/>
</dbReference>
<dbReference type="InterPro" id="IPR032861">
    <property type="entry name" value="TAXi_N"/>
</dbReference>
<organism evidence="9 10">
    <name type="scientific">Digitaria exilis</name>
    <dbReference type="NCBI Taxonomy" id="1010633"/>
    <lineage>
        <taxon>Eukaryota</taxon>
        <taxon>Viridiplantae</taxon>
        <taxon>Streptophyta</taxon>
        <taxon>Embryophyta</taxon>
        <taxon>Tracheophyta</taxon>
        <taxon>Spermatophyta</taxon>
        <taxon>Magnoliopsida</taxon>
        <taxon>Liliopsida</taxon>
        <taxon>Poales</taxon>
        <taxon>Poaceae</taxon>
        <taxon>PACMAD clade</taxon>
        <taxon>Panicoideae</taxon>
        <taxon>Panicodae</taxon>
        <taxon>Paniceae</taxon>
        <taxon>Anthephorinae</taxon>
        <taxon>Digitaria</taxon>
    </lineage>
</organism>
<keyword evidence="4" id="KW-0378">Hydrolase</keyword>
<dbReference type="Pfam" id="PF14543">
    <property type="entry name" value="TAXi_N"/>
    <property type="match status" value="1"/>
</dbReference>
<dbReference type="OrthoDB" id="2747330at2759"/>
<dbReference type="CDD" id="cd05476">
    <property type="entry name" value="pepsin_A_like_plant"/>
    <property type="match status" value="1"/>
</dbReference>
<dbReference type="InterPro" id="IPR034161">
    <property type="entry name" value="Pepsin-like_plant"/>
</dbReference>
<evidence type="ECO:0000256" key="1">
    <source>
        <dbReference type="ARBA" id="ARBA00007447"/>
    </source>
</evidence>
<dbReference type="GO" id="GO:0005576">
    <property type="term" value="C:extracellular region"/>
    <property type="evidence" value="ECO:0007669"/>
    <property type="project" value="TreeGrafter"/>
</dbReference>
<dbReference type="GO" id="GO:0006508">
    <property type="term" value="P:proteolysis"/>
    <property type="evidence" value="ECO:0007669"/>
    <property type="project" value="UniProtKB-KW"/>
</dbReference>
<name>A0A835A6Z3_9POAL</name>
<evidence type="ECO:0000256" key="2">
    <source>
        <dbReference type="ARBA" id="ARBA00022670"/>
    </source>
</evidence>
<evidence type="ECO:0000313" key="9">
    <source>
        <dbReference type="EMBL" id="KAF8654436.1"/>
    </source>
</evidence>
<proteinExistence type="inferred from homology"/>